<dbReference type="SUPFAM" id="SSF55729">
    <property type="entry name" value="Acyl-CoA N-acyltransferases (Nat)"/>
    <property type="match status" value="1"/>
</dbReference>
<dbReference type="Pfam" id="PF08445">
    <property type="entry name" value="FR47"/>
    <property type="match status" value="1"/>
</dbReference>
<dbReference type="InterPro" id="IPR013653">
    <property type="entry name" value="GCN5-like_dom"/>
</dbReference>
<dbReference type="GO" id="GO:0016747">
    <property type="term" value="F:acyltransferase activity, transferring groups other than amino-acyl groups"/>
    <property type="evidence" value="ECO:0007669"/>
    <property type="project" value="InterPro"/>
</dbReference>
<dbReference type="InterPro" id="IPR053225">
    <property type="entry name" value="Acyl-CoA_N-acyltransferase"/>
</dbReference>
<feature type="domain" description="N-acetyltransferase" evidence="1">
    <location>
        <begin position="161"/>
        <end position="292"/>
    </location>
</feature>
<name>A0A069DYG8_9HEMI</name>
<organism evidence="2">
    <name type="scientific">Panstrongylus megistus</name>
    <dbReference type="NCBI Taxonomy" id="65343"/>
    <lineage>
        <taxon>Eukaryota</taxon>
        <taxon>Metazoa</taxon>
        <taxon>Ecdysozoa</taxon>
        <taxon>Arthropoda</taxon>
        <taxon>Hexapoda</taxon>
        <taxon>Insecta</taxon>
        <taxon>Pterygota</taxon>
        <taxon>Neoptera</taxon>
        <taxon>Paraneoptera</taxon>
        <taxon>Hemiptera</taxon>
        <taxon>Heteroptera</taxon>
        <taxon>Panheteroptera</taxon>
        <taxon>Cimicomorpha</taxon>
        <taxon>Reduviidae</taxon>
        <taxon>Triatominae</taxon>
        <taxon>Panstrongylus</taxon>
    </lineage>
</organism>
<evidence type="ECO:0000259" key="1">
    <source>
        <dbReference type="PROSITE" id="PS51186"/>
    </source>
</evidence>
<dbReference type="PANTHER" id="PTHR20958:SF10">
    <property type="entry name" value="GH05617P-RELATED"/>
    <property type="match status" value="1"/>
</dbReference>
<evidence type="ECO:0000313" key="2">
    <source>
        <dbReference type="EMBL" id="JAC86519.1"/>
    </source>
</evidence>
<protein>
    <recommendedName>
        <fullName evidence="1">N-acetyltransferase domain-containing protein</fullName>
    </recommendedName>
</protein>
<dbReference type="PROSITE" id="PS51186">
    <property type="entry name" value="GNAT"/>
    <property type="match status" value="1"/>
</dbReference>
<dbReference type="PANTHER" id="PTHR20958">
    <property type="entry name" value="GLYCINE N-ACYLTRANSFERASE-LIKE PROTEIN"/>
    <property type="match status" value="1"/>
</dbReference>
<accession>A0A069DYG8</accession>
<dbReference type="EMBL" id="GBGD01002370">
    <property type="protein sequence ID" value="JAC86519.1"/>
    <property type="molecule type" value="mRNA"/>
</dbReference>
<dbReference type="InterPro" id="IPR016181">
    <property type="entry name" value="Acyl_CoA_acyltransferase"/>
</dbReference>
<sequence length="292" mass="33203">MYENDALQIVPDSEITAILSCLKPLLPKSIHAYYFIDNLVKWKKKVPEEDIAILTPKGGYKTGAVFFYYIGLNHLVFSAYIWSKEGGELLRNSLLETKRFPWAEFKYVLVTCLTEEVYSVLEPAIAKVLSTRPPPGIGHDTVYWLPAEEVIKFDVKVPDGMRLDELKAEHAERINSVWPHRTEGSVEMMKLMMWVNFGRGLFKSDGELAAWAFYWYFGALGVVQTAESERRKGYGKVVVQAVCKEMGLQGLDVHLNIVEGNTVSEAFFNSLGFKHAFNSVWIYSVQANEQKT</sequence>
<proteinExistence type="evidence at transcript level"/>
<dbReference type="AlphaFoldDB" id="A0A069DYG8"/>
<dbReference type="Gene3D" id="3.40.630.30">
    <property type="match status" value="2"/>
</dbReference>
<dbReference type="InterPro" id="IPR000182">
    <property type="entry name" value="GNAT_dom"/>
</dbReference>
<reference evidence="2" key="1">
    <citation type="journal article" date="2015" name="J. Med. Entomol.">
        <title>A Deep Insight Into the Sialotranscriptome of the Chagas Disease Vector, Panstrongylus megistus (Hemiptera: Heteroptera).</title>
        <authorList>
            <person name="Ribeiro J.M."/>
            <person name="Schwarz A."/>
            <person name="Francischetti I.M."/>
        </authorList>
    </citation>
    <scope>NUCLEOTIDE SEQUENCE</scope>
    <source>
        <tissue evidence="2">Salivary glands</tissue>
    </source>
</reference>